<dbReference type="EMBL" id="JYDI01003347">
    <property type="protein sequence ID" value="KRY24110.1"/>
    <property type="molecule type" value="Genomic_DNA"/>
</dbReference>
<organism evidence="2 3">
    <name type="scientific">Trichinella britovi</name>
    <name type="common">Parasitic roundworm</name>
    <dbReference type="NCBI Taxonomy" id="45882"/>
    <lineage>
        <taxon>Eukaryota</taxon>
        <taxon>Metazoa</taxon>
        <taxon>Ecdysozoa</taxon>
        <taxon>Nematoda</taxon>
        <taxon>Enoplea</taxon>
        <taxon>Dorylaimia</taxon>
        <taxon>Trichinellida</taxon>
        <taxon>Trichinellidae</taxon>
        <taxon>Trichinella</taxon>
    </lineage>
</organism>
<reference evidence="2 3" key="1">
    <citation type="submission" date="2015-01" db="EMBL/GenBank/DDBJ databases">
        <title>Evolution of Trichinella species and genotypes.</title>
        <authorList>
            <person name="Korhonen P.K."/>
            <person name="Edoardo P."/>
            <person name="Giuseppe L.R."/>
            <person name="Gasser R.B."/>
        </authorList>
    </citation>
    <scope>NUCLEOTIDE SEQUENCE [LARGE SCALE GENOMIC DNA]</scope>
    <source>
        <strain evidence="2">ISS120</strain>
    </source>
</reference>
<comment type="caution">
    <text evidence="2">The sequence shown here is derived from an EMBL/GenBank/DDBJ whole genome shotgun (WGS) entry which is preliminary data.</text>
</comment>
<gene>
    <name evidence="1" type="ORF">T03_11773</name>
    <name evidence="2" type="ORF">T03_7607</name>
</gene>
<protein>
    <submittedName>
        <fullName evidence="2">Uncharacterized protein</fullName>
    </submittedName>
</protein>
<dbReference type="AlphaFoldDB" id="A0A0V1AHJ3"/>
<evidence type="ECO:0000313" key="1">
    <source>
        <dbReference type="EMBL" id="KRY06206.1"/>
    </source>
</evidence>
<name>A0A0V1AHJ3_TRIBR</name>
<dbReference type="Proteomes" id="UP000054653">
    <property type="component" value="Unassembled WGS sequence"/>
</dbReference>
<evidence type="ECO:0000313" key="3">
    <source>
        <dbReference type="Proteomes" id="UP000054653"/>
    </source>
</evidence>
<evidence type="ECO:0000313" key="2">
    <source>
        <dbReference type="EMBL" id="KRY24110.1"/>
    </source>
</evidence>
<dbReference type="EMBL" id="JYDI01004574">
    <property type="protein sequence ID" value="KRY06206.1"/>
    <property type="molecule type" value="Genomic_DNA"/>
</dbReference>
<keyword evidence="3" id="KW-1185">Reference proteome</keyword>
<accession>A0A0V1AHJ3</accession>
<proteinExistence type="predicted"/>
<sequence>MDCRSKVEGVPSPGEGLGVACGNMQIFICPKA</sequence>